<evidence type="ECO:0000256" key="1">
    <source>
        <dbReference type="SAM" id="MobiDB-lite"/>
    </source>
</evidence>
<feature type="compositionally biased region" description="Acidic residues" evidence="1">
    <location>
        <begin position="96"/>
        <end position="119"/>
    </location>
</feature>
<comment type="caution">
    <text evidence="2">The sequence shown here is derived from an EMBL/GenBank/DDBJ whole genome shotgun (WGS) entry which is preliminary data.</text>
</comment>
<keyword evidence="3" id="KW-1185">Reference proteome</keyword>
<sequence length="559" mass="63401">MSGNLSCALRNAQELTFGYTESSAYCHLCGVSFNIARHRKPGEPRIATYNSTDGVPAEIEDIELEECVNKGCTFVIEDHEGADDLVKDPDYQPGKEEDDEPYEYDSNYDSDDAMSLSEDEDAGEAIIDDEEMYNDFLSRTIHQHHSSSGEPVGAFAYLSKIKQKDFLIPITSDELPEGYEPEELEHIPGPTCPQAQAYAGAAISLVEMRGCRSAQFLVHKSSAKGEWQPDGLNEDWEMTEDWFLSGVCDGMTSRDCGFPTVQPARGGVKDVYADNVNFDPHHISPTELGMPFHPWCFDIFSRQSKSQFGRVNVNGLMKWRDAESSYKAFHEFPRIADVLEAQEQWWEHVPGKEYLAANPLYVPGLPALLLDAAKEEGIMGYGKEPAPSSARGAGHLGSLPLDLRLHIISFLGSDAIASLRAASTAFTHLPNSVWYRLVREDMPWLWEAWDEGEIEHTPSFWTMMTANDVKYMEDVRKHYLEVLKDEHPGVDGIIDYLLPRPSVAADLVKLHKANTNWYQVYIQIKSNWNRLKGLRNRQRIWEDVEEVIRRIRKYEEQSF</sequence>
<protein>
    <recommendedName>
        <fullName evidence="4">F-box domain-containing protein</fullName>
    </recommendedName>
</protein>
<reference evidence="2 3" key="1">
    <citation type="submission" date="2024-07" db="EMBL/GenBank/DDBJ databases">
        <title>Section-level genome sequencing and comparative genomics of Aspergillus sections Usti and Cavernicolus.</title>
        <authorList>
            <consortium name="Lawrence Berkeley National Laboratory"/>
            <person name="Nybo J.L."/>
            <person name="Vesth T.C."/>
            <person name="Theobald S."/>
            <person name="Frisvad J.C."/>
            <person name="Larsen T.O."/>
            <person name="Kjaerboelling I."/>
            <person name="Rothschild-Mancinelli K."/>
            <person name="Lyhne E.K."/>
            <person name="Kogle M.E."/>
            <person name="Barry K."/>
            <person name="Clum A."/>
            <person name="Na H."/>
            <person name="Ledsgaard L."/>
            <person name="Lin J."/>
            <person name="Lipzen A."/>
            <person name="Kuo A."/>
            <person name="Riley R."/>
            <person name="Mondo S."/>
            <person name="Labutti K."/>
            <person name="Haridas S."/>
            <person name="Pangalinan J."/>
            <person name="Salamov A.A."/>
            <person name="Simmons B.A."/>
            <person name="Magnuson J.K."/>
            <person name="Chen J."/>
            <person name="Drula E."/>
            <person name="Henrissat B."/>
            <person name="Wiebenga A."/>
            <person name="Lubbers R.J."/>
            <person name="Gomes A.C."/>
            <person name="Makela M.R."/>
            <person name="Stajich J."/>
            <person name="Grigoriev I.V."/>
            <person name="Mortensen U.H."/>
            <person name="De Vries R.P."/>
            <person name="Baker S.E."/>
            <person name="Andersen M.R."/>
        </authorList>
    </citation>
    <scope>NUCLEOTIDE SEQUENCE [LARGE SCALE GENOMIC DNA]</scope>
    <source>
        <strain evidence="2 3">CBS 588.65</strain>
    </source>
</reference>
<name>A0ABR4HMC1_9EURO</name>
<dbReference type="EMBL" id="JBFXLT010000022">
    <property type="protein sequence ID" value="KAL2816566.1"/>
    <property type="molecule type" value="Genomic_DNA"/>
</dbReference>
<dbReference type="InterPro" id="IPR036047">
    <property type="entry name" value="F-box-like_dom_sf"/>
</dbReference>
<feature type="region of interest" description="Disordered" evidence="1">
    <location>
        <begin position="83"/>
        <end position="119"/>
    </location>
</feature>
<organism evidence="2 3">
    <name type="scientific">Aspergillus granulosus</name>
    <dbReference type="NCBI Taxonomy" id="176169"/>
    <lineage>
        <taxon>Eukaryota</taxon>
        <taxon>Fungi</taxon>
        <taxon>Dikarya</taxon>
        <taxon>Ascomycota</taxon>
        <taxon>Pezizomycotina</taxon>
        <taxon>Eurotiomycetes</taxon>
        <taxon>Eurotiomycetidae</taxon>
        <taxon>Eurotiales</taxon>
        <taxon>Aspergillaceae</taxon>
        <taxon>Aspergillus</taxon>
        <taxon>Aspergillus subgen. Nidulantes</taxon>
    </lineage>
</organism>
<feature type="compositionally biased region" description="Basic and acidic residues" evidence="1">
    <location>
        <begin position="83"/>
        <end position="95"/>
    </location>
</feature>
<evidence type="ECO:0000313" key="3">
    <source>
        <dbReference type="Proteomes" id="UP001610334"/>
    </source>
</evidence>
<dbReference type="SUPFAM" id="SSF81383">
    <property type="entry name" value="F-box domain"/>
    <property type="match status" value="1"/>
</dbReference>
<evidence type="ECO:0000313" key="2">
    <source>
        <dbReference type="EMBL" id="KAL2816566.1"/>
    </source>
</evidence>
<dbReference type="Proteomes" id="UP001610334">
    <property type="component" value="Unassembled WGS sequence"/>
</dbReference>
<proteinExistence type="predicted"/>
<accession>A0ABR4HMC1</accession>
<gene>
    <name evidence="2" type="ORF">BJX63DRAFT_420009</name>
</gene>
<evidence type="ECO:0008006" key="4">
    <source>
        <dbReference type="Google" id="ProtNLM"/>
    </source>
</evidence>